<reference evidence="4 5" key="1">
    <citation type="journal article" date="2015" name="Genome Announc.">
        <title>Draft Genome Sequence of Norvancomycin-Producing Strain Amycolatopsis orientalis CPCC200066.</title>
        <authorList>
            <person name="Lei X."/>
            <person name="Yuan F."/>
            <person name="Shi Y."/>
            <person name="Li X."/>
            <person name="Wang L."/>
            <person name="Hong B."/>
        </authorList>
    </citation>
    <scope>NUCLEOTIDE SEQUENCE [LARGE SCALE GENOMIC DNA]</scope>
    <source>
        <strain evidence="4 5">B-37</strain>
    </source>
</reference>
<dbReference type="Proteomes" id="UP000093695">
    <property type="component" value="Chromosome"/>
</dbReference>
<gene>
    <name evidence="4" type="ORF">SD37_27690</name>
</gene>
<proteinExistence type="predicted"/>
<evidence type="ECO:0000256" key="1">
    <source>
        <dbReference type="ARBA" id="ARBA00000022"/>
    </source>
</evidence>
<dbReference type="SUPFAM" id="SSF143990">
    <property type="entry name" value="YbiA-like"/>
    <property type="match status" value="1"/>
</dbReference>
<sequence>MLSRMSLNPRSVDEVVRLQRAGKRVKFLFFWGHQPRRDGTIGPECFSQWWPARFTIDGETFSTAEHYMMWRKALLFDDAESAARILRARHPREAKALGREVRGFEQSRWEDERYGIVLDGTVAKFGQHPELRDFLLGTKNRVLVEASPLDTIWGIGLAADHPRVENAEHWRGLNLLGFALGEARTKLAPETARSPAL</sequence>
<dbReference type="Pfam" id="PF08719">
    <property type="entry name" value="NADAR"/>
    <property type="match status" value="1"/>
</dbReference>
<evidence type="ECO:0000313" key="5">
    <source>
        <dbReference type="Proteomes" id="UP000093695"/>
    </source>
</evidence>
<dbReference type="STRING" id="31958.SD37_27690"/>
<dbReference type="AlphaFoldDB" id="A0A193C3U0"/>
<dbReference type="KEGG" id="aori:SD37_27690"/>
<dbReference type="eggNOG" id="COG3236">
    <property type="taxonomic scope" value="Bacteria"/>
</dbReference>
<name>A0A193C3U0_AMYOR</name>
<dbReference type="InterPro" id="IPR012816">
    <property type="entry name" value="NADAR"/>
</dbReference>
<comment type="catalytic activity">
    <reaction evidence="1">
        <text>5-amino-6-(5-phospho-D-ribosylamino)uracil + H2O = 5,6-diaminouracil + D-ribose 5-phosphate</text>
        <dbReference type="Rhea" id="RHEA:55020"/>
        <dbReference type="ChEBI" id="CHEBI:15377"/>
        <dbReference type="ChEBI" id="CHEBI:46252"/>
        <dbReference type="ChEBI" id="CHEBI:58453"/>
        <dbReference type="ChEBI" id="CHEBI:78346"/>
    </reaction>
</comment>
<evidence type="ECO:0000259" key="3">
    <source>
        <dbReference type="Pfam" id="PF08719"/>
    </source>
</evidence>
<organism evidence="4 5">
    <name type="scientific">Amycolatopsis orientalis</name>
    <name type="common">Nocardia orientalis</name>
    <dbReference type="NCBI Taxonomy" id="31958"/>
    <lineage>
        <taxon>Bacteria</taxon>
        <taxon>Bacillati</taxon>
        <taxon>Actinomycetota</taxon>
        <taxon>Actinomycetes</taxon>
        <taxon>Pseudonocardiales</taxon>
        <taxon>Pseudonocardiaceae</taxon>
        <taxon>Amycolatopsis</taxon>
    </lineage>
</organism>
<dbReference type="Gene3D" id="1.10.357.40">
    <property type="entry name" value="YbiA-like"/>
    <property type="match status" value="1"/>
</dbReference>
<evidence type="ECO:0000256" key="2">
    <source>
        <dbReference type="ARBA" id="ARBA00000751"/>
    </source>
</evidence>
<evidence type="ECO:0000313" key="4">
    <source>
        <dbReference type="EMBL" id="ANN19035.1"/>
    </source>
</evidence>
<dbReference type="EMBL" id="CP016174">
    <property type="protein sequence ID" value="ANN19035.1"/>
    <property type="molecule type" value="Genomic_DNA"/>
</dbReference>
<accession>A0A193C3U0</accession>
<dbReference type="NCBIfam" id="TIGR02464">
    <property type="entry name" value="ribofla_fusion"/>
    <property type="match status" value="1"/>
</dbReference>
<dbReference type="InterPro" id="IPR037238">
    <property type="entry name" value="YbiA-like_sf"/>
</dbReference>
<feature type="domain" description="NADAR" evidence="3">
    <location>
        <begin position="29"/>
        <end position="187"/>
    </location>
</feature>
<dbReference type="CDD" id="cd15457">
    <property type="entry name" value="NADAR"/>
    <property type="match status" value="1"/>
</dbReference>
<keyword evidence="5" id="KW-1185">Reference proteome</keyword>
<comment type="catalytic activity">
    <reaction evidence="2">
        <text>2,5-diamino-6-hydroxy-4-(5-phosphoribosylamino)-pyrimidine + H2O = 2,5,6-triamino-4-hydroxypyrimidine + D-ribose 5-phosphate</text>
        <dbReference type="Rhea" id="RHEA:23436"/>
        <dbReference type="ChEBI" id="CHEBI:15377"/>
        <dbReference type="ChEBI" id="CHEBI:58614"/>
        <dbReference type="ChEBI" id="CHEBI:78346"/>
        <dbReference type="ChEBI" id="CHEBI:137796"/>
    </reaction>
</comment>
<protein>
    <recommendedName>
        <fullName evidence="3">NADAR domain-containing protein</fullName>
    </recommendedName>
</protein>